<accession>A0A0V0RJ75</accession>
<reference evidence="1 2" key="1">
    <citation type="submission" date="2015-01" db="EMBL/GenBank/DDBJ databases">
        <title>Evolution of Trichinella species and genotypes.</title>
        <authorList>
            <person name="Korhonen P.K."/>
            <person name="Edoardo P."/>
            <person name="Giuseppe L.R."/>
            <person name="Gasser R.B."/>
        </authorList>
    </citation>
    <scope>NUCLEOTIDE SEQUENCE [LARGE SCALE GENOMIC DNA]</scope>
    <source>
        <strain evidence="1">ISS37</strain>
    </source>
</reference>
<protein>
    <submittedName>
        <fullName evidence="1">Uncharacterized protein</fullName>
    </submittedName>
</protein>
<dbReference type="AlphaFoldDB" id="A0A0V0RJ75"/>
<proteinExistence type="predicted"/>
<dbReference type="OrthoDB" id="10601010at2759"/>
<organism evidence="1 2">
    <name type="scientific">Trichinella nelsoni</name>
    <dbReference type="NCBI Taxonomy" id="6336"/>
    <lineage>
        <taxon>Eukaryota</taxon>
        <taxon>Metazoa</taxon>
        <taxon>Ecdysozoa</taxon>
        <taxon>Nematoda</taxon>
        <taxon>Enoplea</taxon>
        <taxon>Dorylaimia</taxon>
        <taxon>Trichinellida</taxon>
        <taxon>Trichinellidae</taxon>
        <taxon>Trichinella</taxon>
    </lineage>
</organism>
<keyword evidence="2" id="KW-1185">Reference proteome</keyword>
<comment type="caution">
    <text evidence="1">The sequence shown here is derived from an EMBL/GenBank/DDBJ whole genome shotgun (WGS) entry which is preliminary data.</text>
</comment>
<gene>
    <name evidence="1" type="ORF">T07_7013</name>
</gene>
<evidence type="ECO:0000313" key="1">
    <source>
        <dbReference type="EMBL" id="KRX14537.1"/>
    </source>
</evidence>
<dbReference type="Proteomes" id="UP000054630">
    <property type="component" value="Unassembled WGS sequence"/>
</dbReference>
<sequence>MDAGYATSREAVRSCPAYRVKQWRVAELTGRLHAGALHAVEHFLRARAHFTPAMDNYSKISG</sequence>
<name>A0A0V0RJ75_9BILA</name>
<evidence type="ECO:0000313" key="2">
    <source>
        <dbReference type="Proteomes" id="UP000054630"/>
    </source>
</evidence>
<dbReference type="EMBL" id="JYDL01000157">
    <property type="protein sequence ID" value="KRX14537.1"/>
    <property type="molecule type" value="Genomic_DNA"/>
</dbReference>